<name>B9RX99_RICCO</name>
<accession>B9RX99</accession>
<sequence>MSRWYHKSIYLSSWQFPIQLVPGRKFTKCDEFEPIEPPPIVKMVPPTGNTEIQVQIRPAITPTQPYSKILSYILYCIWLSNLQLGMQSETVIDEGSSTTFDNPDAQTKYPIPNERNLSRKKPFKPASNITRDITFHGEGTEVRILTNLPFQPLRL</sequence>
<dbReference type="EMBL" id="EQ973827">
    <property type="protein sequence ID" value="EEF44004.1"/>
    <property type="molecule type" value="Genomic_DNA"/>
</dbReference>
<protein>
    <submittedName>
        <fullName evidence="2">Uncharacterized protein</fullName>
    </submittedName>
</protein>
<dbReference type="InParanoid" id="B9RX99"/>
<feature type="region of interest" description="Disordered" evidence="1">
    <location>
        <begin position="95"/>
        <end position="123"/>
    </location>
</feature>
<feature type="compositionally biased region" description="Polar residues" evidence="1">
    <location>
        <begin position="95"/>
        <end position="105"/>
    </location>
</feature>
<gene>
    <name evidence="2" type="ORF">RCOM_1742950</name>
</gene>
<organism evidence="2 3">
    <name type="scientific">Ricinus communis</name>
    <name type="common">Castor bean</name>
    <dbReference type="NCBI Taxonomy" id="3988"/>
    <lineage>
        <taxon>Eukaryota</taxon>
        <taxon>Viridiplantae</taxon>
        <taxon>Streptophyta</taxon>
        <taxon>Embryophyta</taxon>
        <taxon>Tracheophyta</taxon>
        <taxon>Spermatophyta</taxon>
        <taxon>Magnoliopsida</taxon>
        <taxon>eudicotyledons</taxon>
        <taxon>Gunneridae</taxon>
        <taxon>Pentapetalae</taxon>
        <taxon>rosids</taxon>
        <taxon>fabids</taxon>
        <taxon>Malpighiales</taxon>
        <taxon>Euphorbiaceae</taxon>
        <taxon>Acalyphoideae</taxon>
        <taxon>Acalypheae</taxon>
        <taxon>Ricinus</taxon>
    </lineage>
</organism>
<reference evidence="3" key="1">
    <citation type="journal article" date="2010" name="Nat. Biotechnol.">
        <title>Draft genome sequence of the oilseed species Ricinus communis.</title>
        <authorList>
            <person name="Chan A.P."/>
            <person name="Crabtree J."/>
            <person name="Zhao Q."/>
            <person name="Lorenzi H."/>
            <person name="Orvis J."/>
            <person name="Puiu D."/>
            <person name="Melake-Berhan A."/>
            <person name="Jones K.M."/>
            <person name="Redman J."/>
            <person name="Chen G."/>
            <person name="Cahoon E.B."/>
            <person name="Gedil M."/>
            <person name="Stanke M."/>
            <person name="Haas B.J."/>
            <person name="Wortman J.R."/>
            <person name="Fraser-Liggett C.M."/>
            <person name="Ravel J."/>
            <person name="Rabinowicz P.D."/>
        </authorList>
    </citation>
    <scope>NUCLEOTIDE SEQUENCE [LARGE SCALE GENOMIC DNA]</scope>
    <source>
        <strain evidence="3">cv. Hale</strain>
    </source>
</reference>
<keyword evidence="3" id="KW-1185">Reference proteome</keyword>
<evidence type="ECO:0000256" key="1">
    <source>
        <dbReference type="SAM" id="MobiDB-lite"/>
    </source>
</evidence>
<dbReference type="AlphaFoldDB" id="B9RX99"/>
<evidence type="ECO:0000313" key="2">
    <source>
        <dbReference type="EMBL" id="EEF44004.1"/>
    </source>
</evidence>
<dbReference type="Proteomes" id="UP000008311">
    <property type="component" value="Unassembled WGS sequence"/>
</dbReference>
<proteinExistence type="predicted"/>
<evidence type="ECO:0000313" key="3">
    <source>
        <dbReference type="Proteomes" id="UP000008311"/>
    </source>
</evidence>